<protein>
    <submittedName>
        <fullName evidence="1">Uncharacterized protein</fullName>
    </submittedName>
</protein>
<accession>A0A1R2CSH7</accession>
<keyword evidence="2" id="KW-1185">Reference proteome</keyword>
<name>A0A1R2CSH7_9CILI</name>
<dbReference type="AlphaFoldDB" id="A0A1R2CSH7"/>
<reference evidence="1 2" key="1">
    <citation type="submission" date="2016-11" db="EMBL/GenBank/DDBJ databases">
        <title>The macronuclear genome of Stentor coeruleus: a giant cell with tiny introns.</title>
        <authorList>
            <person name="Slabodnick M."/>
            <person name="Ruby J.G."/>
            <person name="Reiff S.B."/>
            <person name="Swart E.C."/>
            <person name="Gosai S."/>
            <person name="Prabakaran S."/>
            <person name="Witkowska E."/>
            <person name="Larue G.E."/>
            <person name="Fisher S."/>
            <person name="Freeman R.M."/>
            <person name="Gunawardena J."/>
            <person name="Chu W."/>
            <person name="Stover N.A."/>
            <person name="Gregory B.D."/>
            <person name="Nowacki M."/>
            <person name="Derisi J."/>
            <person name="Roy S.W."/>
            <person name="Marshall W.F."/>
            <person name="Sood P."/>
        </authorList>
    </citation>
    <scope>NUCLEOTIDE SEQUENCE [LARGE SCALE GENOMIC DNA]</scope>
    <source>
        <strain evidence="1">WM001</strain>
    </source>
</reference>
<comment type="caution">
    <text evidence="1">The sequence shown here is derived from an EMBL/GenBank/DDBJ whole genome shotgun (WGS) entry which is preliminary data.</text>
</comment>
<organism evidence="1 2">
    <name type="scientific">Stentor coeruleus</name>
    <dbReference type="NCBI Taxonomy" id="5963"/>
    <lineage>
        <taxon>Eukaryota</taxon>
        <taxon>Sar</taxon>
        <taxon>Alveolata</taxon>
        <taxon>Ciliophora</taxon>
        <taxon>Postciliodesmatophora</taxon>
        <taxon>Heterotrichea</taxon>
        <taxon>Heterotrichida</taxon>
        <taxon>Stentoridae</taxon>
        <taxon>Stentor</taxon>
    </lineage>
</organism>
<dbReference type="EMBL" id="MPUH01000072">
    <property type="protein sequence ID" value="OMJ91923.1"/>
    <property type="molecule type" value="Genomic_DNA"/>
</dbReference>
<dbReference type="Proteomes" id="UP000187209">
    <property type="component" value="Unassembled WGS sequence"/>
</dbReference>
<sequence length="66" mass="7799">MGCAMVFRKIPSIHEQKKKPFVYLKIFNNDYRSHGLFCIQEENSSLEQSIVQLKQKTRVYTDETDS</sequence>
<gene>
    <name evidence="1" type="ORF">SteCoe_5485</name>
</gene>
<evidence type="ECO:0000313" key="2">
    <source>
        <dbReference type="Proteomes" id="UP000187209"/>
    </source>
</evidence>
<evidence type="ECO:0000313" key="1">
    <source>
        <dbReference type="EMBL" id="OMJ91923.1"/>
    </source>
</evidence>
<proteinExistence type="predicted"/>